<reference evidence="1" key="1">
    <citation type="submission" date="2018-04" db="EMBL/GenBank/DDBJ databases">
        <title>Draft genome sequence of the Candidatus Spirobacillus cienkowskii, a pathogen of freshwater Daphnia species, reconstructed from hemolymph metagenomic reads.</title>
        <authorList>
            <person name="Bresciani L."/>
            <person name="Lemos L.N."/>
            <person name="Wale N."/>
            <person name="Lin J.Y."/>
            <person name="Fernandes G.R."/>
            <person name="Duffy M.A."/>
            <person name="Rodrigues J.M."/>
        </authorList>
    </citation>
    <scope>NUCLEOTIDE SEQUENCE [LARGE SCALE GENOMIC DNA]</scope>
    <source>
        <strain evidence="1">Binning01</strain>
    </source>
</reference>
<keyword evidence="2" id="KW-1185">Reference proteome</keyword>
<accession>A0A369KXY8</accession>
<protein>
    <recommendedName>
        <fullName evidence="3">PAS domain-containing protein</fullName>
    </recommendedName>
</protein>
<dbReference type="Proteomes" id="UP000253934">
    <property type="component" value="Unassembled WGS sequence"/>
</dbReference>
<proteinExistence type="predicted"/>
<evidence type="ECO:0000313" key="2">
    <source>
        <dbReference type="Proteomes" id="UP000253934"/>
    </source>
</evidence>
<sequence>MELEKHMKDSFFFNNSKDILILLDKSGKILISNSAAKKYSLYEDKEIFPQLVPTEAAQLAATFDQLMKDSIQKTVLLELTGFPVITSRTTLENHLSSSRTSFCFLL</sequence>
<organism evidence="1 2">
    <name type="scientific">Spirobacillus cienkowskii</name>
    <dbReference type="NCBI Taxonomy" id="495820"/>
    <lineage>
        <taxon>Bacteria</taxon>
        <taxon>Pseudomonadati</taxon>
        <taxon>Bdellovibrionota</taxon>
        <taxon>Oligoflexia</taxon>
        <taxon>Silvanigrellales</taxon>
        <taxon>Spirobacillus</taxon>
    </lineage>
</organism>
<dbReference type="EMBL" id="QOVW01000068">
    <property type="protein sequence ID" value="RDB36046.1"/>
    <property type="molecule type" value="Genomic_DNA"/>
</dbReference>
<comment type="caution">
    <text evidence="1">The sequence shown here is derived from an EMBL/GenBank/DDBJ whole genome shotgun (WGS) entry which is preliminary data.</text>
</comment>
<dbReference type="AlphaFoldDB" id="A0A369KXY8"/>
<evidence type="ECO:0008006" key="3">
    <source>
        <dbReference type="Google" id="ProtNLM"/>
    </source>
</evidence>
<evidence type="ECO:0000313" key="1">
    <source>
        <dbReference type="EMBL" id="RDB36046.1"/>
    </source>
</evidence>
<name>A0A369KXY8_9BACT</name>
<gene>
    <name evidence="1" type="ORF">DCC88_07070</name>
</gene>